<evidence type="ECO:0000313" key="3">
    <source>
        <dbReference type="Proteomes" id="UP001165080"/>
    </source>
</evidence>
<accession>A0A9W6BH33</accession>
<sequence length="107" mass="11339">MGTQRWDGGDDVKNGPGSRGIQEQYNYFTYLLPVGTGGSGGGGTGSGTSWPRALSDARLDGMSCSTVTWRVGRQGSAGIGDSSATRTPRLSMAWVARNRPRRCTRPV</sequence>
<dbReference type="Proteomes" id="UP001165080">
    <property type="component" value="Unassembled WGS sequence"/>
</dbReference>
<evidence type="ECO:0000256" key="1">
    <source>
        <dbReference type="SAM" id="MobiDB-lite"/>
    </source>
</evidence>
<keyword evidence="3" id="KW-1185">Reference proteome</keyword>
<feature type="region of interest" description="Disordered" evidence="1">
    <location>
        <begin position="1"/>
        <end position="20"/>
    </location>
</feature>
<evidence type="ECO:0000313" key="2">
    <source>
        <dbReference type="EMBL" id="GLC51994.1"/>
    </source>
</evidence>
<reference evidence="2 3" key="1">
    <citation type="journal article" date="2023" name="Commun. Biol.">
        <title>Reorganization of the ancestral sex-determining regions during the evolution of trioecy in Pleodorina starrii.</title>
        <authorList>
            <person name="Takahashi K."/>
            <person name="Suzuki S."/>
            <person name="Kawai-Toyooka H."/>
            <person name="Yamamoto K."/>
            <person name="Hamaji T."/>
            <person name="Ootsuki R."/>
            <person name="Yamaguchi H."/>
            <person name="Kawachi M."/>
            <person name="Higashiyama T."/>
            <person name="Nozaki H."/>
        </authorList>
    </citation>
    <scope>NUCLEOTIDE SEQUENCE [LARGE SCALE GENOMIC DNA]</scope>
    <source>
        <strain evidence="2 3">NIES-4479</strain>
    </source>
</reference>
<dbReference type="EMBL" id="BRXU01000005">
    <property type="protein sequence ID" value="GLC51994.1"/>
    <property type="molecule type" value="Genomic_DNA"/>
</dbReference>
<name>A0A9W6BH33_9CHLO</name>
<proteinExistence type="predicted"/>
<gene>
    <name evidence="2" type="primary">PLESTMB000221</name>
    <name evidence="2" type="ORF">PLESTB_000571000</name>
</gene>
<dbReference type="AlphaFoldDB" id="A0A9W6BH33"/>
<protein>
    <submittedName>
        <fullName evidence="2">Uncharacterized protein</fullName>
    </submittedName>
</protein>
<comment type="caution">
    <text evidence="2">The sequence shown here is derived from an EMBL/GenBank/DDBJ whole genome shotgun (WGS) entry which is preliminary data.</text>
</comment>
<organism evidence="2 3">
    <name type="scientific">Pleodorina starrii</name>
    <dbReference type="NCBI Taxonomy" id="330485"/>
    <lineage>
        <taxon>Eukaryota</taxon>
        <taxon>Viridiplantae</taxon>
        <taxon>Chlorophyta</taxon>
        <taxon>core chlorophytes</taxon>
        <taxon>Chlorophyceae</taxon>
        <taxon>CS clade</taxon>
        <taxon>Chlamydomonadales</taxon>
        <taxon>Volvocaceae</taxon>
        <taxon>Pleodorina</taxon>
    </lineage>
</organism>